<dbReference type="EMBL" id="PUHQ01000008">
    <property type="protein sequence ID" value="KAG0665652.1"/>
    <property type="molecule type" value="Genomic_DNA"/>
</dbReference>
<dbReference type="Proteomes" id="UP000777482">
    <property type="component" value="Unassembled WGS sequence"/>
</dbReference>
<feature type="region of interest" description="Disordered" evidence="1">
    <location>
        <begin position="210"/>
        <end position="278"/>
    </location>
</feature>
<accession>A0A9P6W8A0</accession>
<gene>
    <name evidence="2" type="ORF">C6P46_006436</name>
</gene>
<sequence>MPISPTTKVDATDEQPRGRQLHSRSTVRASDGPRATTVGAAPGRVAAAPYSRPQSRRARSIGSSKSVIGREQTRANADHNPSMRDGATIISRSQSRARTRSRRRGEPAATIPRFRSPFLDQVIEYYGPIHATTLPPRSWPAPLLCLPSLSDLDADFSPSFSPEHLTSLYVAQHGAGGSDLQDHSSPYHTRKLSYHVPEEDEAWAAVATSEVPVETPASGNARRQGEEGPKTRSASFSCPHEHDTRHDRARRRLSIISMHLVPQSTHPRSNSSPSLGTL</sequence>
<feature type="compositionally biased region" description="Polar residues" evidence="1">
    <location>
        <begin position="262"/>
        <end position="278"/>
    </location>
</feature>
<name>A0A9P6W8A0_RHOMI</name>
<feature type="region of interest" description="Disordered" evidence="1">
    <location>
        <begin position="1"/>
        <end position="108"/>
    </location>
</feature>
<evidence type="ECO:0000313" key="2">
    <source>
        <dbReference type="EMBL" id="KAG0665652.1"/>
    </source>
</evidence>
<feature type="compositionally biased region" description="Low complexity" evidence="1">
    <location>
        <begin position="35"/>
        <end position="49"/>
    </location>
</feature>
<proteinExistence type="predicted"/>
<dbReference type="AlphaFoldDB" id="A0A9P6W8A0"/>
<reference evidence="2 3" key="1">
    <citation type="submission" date="2020-11" db="EMBL/GenBank/DDBJ databases">
        <title>Kefir isolates.</title>
        <authorList>
            <person name="Marcisauskas S."/>
            <person name="Kim Y."/>
            <person name="Blasche S."/>
        </authorList>
    </citation>
    <scope>NUCLEOTIDE SEQUENCE [LARGE SCALE GENOMIC DNA]</scope>
    <source>
        <strain evidence="2 3">KR</strain>
    </source>
</reference>
<organism evidence="2 3">
    <name type="scientific">Rhodotorula mucilaginosa</name>
    <name type="common">Yeast</name>
    <name type="synonym">Rhodotorula rubra</name>
    <dbReference type="NCBI Taxonomy" id="5537"/>
    <lineage>
        <taxon>Eukaryota</taxon>
        <taxon>Fungi</taxon>
        <taxon>Dikarya</taxon>
        <taxon>Basidiomycota</taxon>
        <taxon>Pucciniomycotina</taxon>
        <taxon>Microbotryomycetes</taxon>
        <taxon>Sporidiobolales</taxon>
        <taxon>Sporidiobolaceae</taxon>
        <taxon>Rhodotorula</taxon>
    </lineage>
</organism>
<comment type="caution">
    <text evidence="2">The sequence shown here is derived from an EMBL/GenBank/DDBJ whole genome shotgun (WGS) entry which is preliminary data.</text>
</comment>
<evidence type="ECO:0000256" key="1">
    <source>
        <dbReference type="SAM" id="MobiDB-lite"/>
    </source>
</evidence>
<keyword evidence="3" id="KW-1185">Reference proteome</keyword>
<protein>
    <submittedName>
        <fullName evidence="2">Uncharacterized protein</fullName>
    </submittedName>
</protein>
<evidence type="ECO:0000313" key="3">
    <source>
        <dbReference type="Proteomes" id="UP000777482"/>
    </source>
</evidence>